<dbReference type="Gene3D" id="3.40.190.80">
    <property type="match status" value="1"/>
</dbReference>
<proteinExistence type="inferred from homology"/>
<dbReference type="FunFam" id="3.30.540.10:FF:000030">
    <property type="entry name" value="Inositol monophosphatase"/>
    <property type="match status" value="1"/>
</dbReference>
<dbReference type="EMBL" id="CP058214">
    <property type="protein sequence ID" value="QPC42189.1"/>
    <property type="molecule type" value="Genomic_DNA"/>
</dbReference>
<keyword evidence="5" id="KW-0479">Metal-binding</keyword>
<name>A0A7S8C2J0_9HYPH</name>
<evidence type="ECO:0000313" key="7">
    <source>
        <dbReference type="Proteomes" id="UP000593594"/>
    </source>
</evidence>
<dbReference type="Proteomes" id="UP000593594">
    <property type="component" value="Chromosome"/>
</dbReference>
<organism evidence="6 7">
    <name type="scientific">Kaustia mangrovi</name>
    <dbReference type="NCBI Taxonomy" id="2593653"/>
    <lineage>
        <taxon>Bacteria</taxon>
        <taxon>Pseudomonadati</taxon>
        <taxon>Pseudomonadota</taxon>
        <taxon>Alphaproteobacteria</taxon>
        <taxon>Hyphomicrobiales</taxon>
        <taxon>Parvibaculaceae</taxon>
        <taxon>Kaustia</taxon>
    </lineage>
</organism>
<gene>
    <name evidence="6" type="primary">hisN</name>
    <name evidence="6" type="ORF">HW532_05425</name>
</gene>
<keyword evidence="3 6" id="KW-0378">Hydrolase</keyword>
<dbReference type="GO" id="GO:0007165">
    <property type="term" value="P:signal transduction"/>
    <property type="evidence" value="ECO:0007669"/>
    <property type="project" value="TreeGrafter"/>
</dbReference>
<dbReference type="GO" id="GO:0004401">
    <property type="term" value="F:histidinol-phosphatase activity"/>
    <property type="evidence" value="ECO:0007669"/>
    <property type="project" value="UniProtKB-UniRule"/>
</dbReference>
<feature type="binding site" evidence="5">
    <location>
        <position position="75"/>
    </location>
    <ligand>
        <name>Mg(2+)</name>
        <dbReference type="ChEBI" id="CHEBI:18420"/>
        <label>1</label>
        <note>catalytic</note>
    </ligand>
</feature>
<dbReference type="GO" id="GO:0000105">
    <property type="term" value="P:L-histidine biosynthetic process"/>
    <property type="evidence" value="ECO:0007669"/>
    <property type="project" value="UniProtKB-UniRule"/>
</dbReference>
<evidence type="ECO:0000256" key="3">
    <source>
        <dbReference type="ARBA" id="ARBA00022801"/>
    </source>
</evidence>
<evidence type="ECO:0000256" key="5">
    <source>
        <dbReference type="PIRSR" id="PIRSR600760-2"/>
    </source>
</evidence>
<dbReference type="InterPro" id="IPR011809">
    <property type="entry name" value="His_9_proposed"/>
</dbReference>
<feature type="binding site" evidence="5">
    <location>
        <position position="93"/>
    </location>
    <ligand>
        <name>Mg(2+)</name>
        <dbReference type="ChEBI" id="CHEBI:18420"/>
        <label>2</label>
    </ligand>
</feature>
<feature type="binding site" evidence="5">
    <location>
        <position position="219"/>
    </location>
    <ligand>
        <name>Mg(2+)</name>
        <dbReference type="ChEBI" id="CHEBI:18420"/>
        <label>1</label>
        <note>catalytic</note>
    </ligand>
</feature>
<dbReference type="SUPFAM" id="SSF56655">
    <property type="entry name" value="Carbohydrate phosphatase"/>
    <property type="match status" value="1"/>
</dbReference>
<feature type="binding site" evidence="5">
    <location>
        <position position="94"/>
    </location>
    <ligand>
        <name>Mg(2+)</name>
        <dbReference type="ChEBI" id="CHEBI:18420"/>
        <label>1</label>
        <note>catalytic</note>
    </ligand>
</feature>
<accession>A0A7S8C2J0</accession>
<dbReference type="RefSeq" id="WP_213163421.1">
    <property type="nucleotide sequence ID" value="NZ_CP058214.1"/>
</dbReference>
<dbReference type="CDD" id="cd01641">
    <property type="entry name" value="Bacterial_IMPase_like_1"/>
    <property type="match status" value="1"/>
</dbReference>
<evidence type="ECO:0000256" key="4">
    <source>
        <dbReference type="NCBIfam" id="TIGR02067"/>
    </source>
</evidence>
<protein>
    <recommendedName>
        <fullName evidence="4">Histidinol-phosphatase</fullName>
        <ecNumber evidence="4">3.1.3.15</ecNumber>
    </recommendedName>
</protein>
<dbReference type="GO" id="GO:0046872">
    <property type="term" value="F:metal ion binding"/>
    <property type="evidence" value="ECO:0007669"/>
    <property type="project" value="UniProtKB-KW"/>
</dbReference>
<comment type="similarity">
    <text evidence="2">Belongs to the inositol monophosphatase superfamily.</text>
</comment>
<keyword evidence="5" id="KW-0460">Magnesium</keyword>
<dbReference type="PANTHER" id="PTHR20854">
    <property type="entry name" value="INOSITOL MONOPHOSPHATASE"/>
    <property type="match status" value="1"/>
</dbReference>
<dbReference type="AlphaFoldDB" id="A0A7S8C2J0"/>
<keyword evidence="7" id="KW-1185">Reference proteome</keyword>
<dbReference type="PRINTS" id="PR00377">
    <property type="entry name" value="IMPHPHTASES"/>
</dbReference>
<evidence type="ECO:0000256" key="1">
    <source>
        <dbReference type="ARBA" id="ARBA00001946"/>
    </source>
</evidence>
<dbReference type="Pfam" id="PF00459">
    <property type="entry name" value="Inositol_P"/>
    <property type="match status" value="1"/>
</dbReference>
<dbReference type="GO" id="GO:0008934">
    <property type="term" value="F:inositol monophosphate 1-phosphatase activity"/>
    <property type="evidence" value="ECO:0007669"/>
    <property type="project" value="TreeGrafter"/>
</dbReference>
<feature type="binding site" evidence="5">
    <location>
        <position position="91"/>
    </location>
    <ligand>
        <name>Mg(2+)</name>
        <dbReference type="ChEBI" id="CHEBI:18420"/>
        <label>1</label>
        <note>catalytic</note>
    </ligand>
</feature>
<dbReference type="Gene3D" id="3.30.540.10">
    <property type="entry name" value="Fructose-1,6-Bisphosphatase, subunit A, domain 1"/>
    <property type="match status" value="1"/>
</dbReference>
<dbReference type="InterPro" id="IPR000760">
    <property type="entry name" value="Inositol_monophosphatase-like"/>
</dbReference>
<dbReference type="NCBIfam" id="TIGR02067">
    <property type="entry name" value="his_9_HisN"/>
    <property type="match status" value="1"/>
</dbReference>
<evidence type="ECO:0000256" key="2">
    <source>
        <dbReference type="ARBA" id="ARBA00009759"/>
    </source>
</evidence>
<dbReference type="KEGG" id="kmn:HW532_05425"/>
<dbReference type="PANTHER" id="PTHR20854:SF4">
    <property type="entry name" value="INOSITOL-1-MONOPHOSPHATASE-RELATED"/>
    <property type="match status" value="1"/>
</dbReference>
<evidence type="ECO:0000313" key="6">
    <source>
        <dbReference type="EMBL" id="QPC42189.1"/>
    </source>
</evidence>
<sequence length="268" mass="28483">MALLPPAQTAELVEFACHLSDAAAAEILPLFRAGLTVENKGAKDYDPVTEADRAAEDAIRTLIARRFPDHGIFGEEYGRSEGSAPFVWVIDPIDGTRAFVCGLPVWSTLIGLLHEGRPVIGVMNQPFVGERFVAGPEQAYMETARGRTELAARGTDTLSAAIVSTTTSDLYTAPRQAAALSALRHKTRMIRYGTDAYAYALLAAGHIDIALDVAMAPYDIVALIPLIERAGGVVTTWDGEPADQGGDIVASASPALHAQVLEVLKGQS</sequence>
<reference evidence="6 7" key="1">
    <citation type="submission" date="2020-06" db="EMBL/GenBank/DDBJ databases">
        <title>Genome sequence of 2 isolates from Red Sea Mangroves.</title>
        <authorList>
            <person name="Sefrji F."/>
            <person name="Michoud G."/>
            <person name="Merlino G."/>
            <person name="Daffonchio D."/>
        </authorList>
    </citation>
    <scope>NUCLEOTIDE SEQUENCE [LARGE SCALE GENOMIC DNA]</scope>
    <source>
        <strain evidence="6 7">R1DC25</strain>
    </source>
</reference>
<comment type="cofactor">
    <cofactor evidence="1 5">
        <name>Mg(2+)</name>
        <dbReference type="ChEBI" id="CHEBI:18420"/>
    </cofactor>
</comment>
<dbReference type="GO" id="GO:0006020">
    <property type="term" value="P:inositol metabolic process"/>
    <property type="evidence" value="ECO:0007669"/>
    <property type="project" value="TreeGrafter"/>
</dbReference>
<dbReference type="EC" id="3.1.3.15" evidence="4"/>